<accession>A0A1G2SLW7</accession>
<reference evidence="2 3" key="1">
    <citation type="journal article" date="2016" name="Nat. Commun.">
        <title>Thousands of microbial genomes shed light on interconnected biogeochemical processes in an aquifer system.</title>
        <authorList>
            <person name="Anantharaman K."/>
            <person name="Brown C.T."/>
            <person name="Hug L.A."/>
            <person name="Sharon I."/>
            <person name="Castelle C.J."/>
            <person name="Probst A.J."/>
            <person name="Thomas B.C."/>
            <person name="Singh A."/>
            <person name="Wilkins M.J."/>
            <person name="Karaoz U."/>
            <person name="Brodie E.L."/>
            <person name="Williams K.H."/>
            <person name="Hubbard S.S."/>
            <person name="Banfield J.F."/>
        </authorList>
    </citation>
    <scope>NUCLEOTIDE SEQUENCE [LARGE SCALE GENOMIC DNA]</scope>
</reference>
<protein>
    <recommendedName>
        <fullName evidence="4">Septum formation initiator</fullName>
    </recommendedName>
</protein>
<dbReference type="Pfam" id="PF04977">
    <property type="entry name" value="DivIC"/>
    <property type="match status" value="1"/>
</dbReference>
<comment type="caution">
    <text evidence="2">The sequence shown here is derived from an EMBL/GenBank/DDBJ whole genome shotgun (WGS) entry which is preliminary data.</text>
</comment>
<dbReference type="Proteomes" id="UP000178168">
    <property type="component" value="Unassembled WGS sequence"/>
</dbReference>
<name>A0A1G2SLW7_9BACT</name>
<evidence type="ECO:0000313" key="3">
    <source>
        <dbReference type="Proteomes" id="UP000178168"/>
    </source>
</evidence>
<feature type="transmembrane region" description="Helical" evidence="1">
    <location>
        <begin position="6"/>
        <end position="27"/>
    </location>
</feature>
<dbReference type="AlphaFoldDB" id="A0A1G2SLW7"/>
<keyword evidence="1" id="KW-0472">Membrane</keyword>
<sequence>MQGKFVHSPIFLAFLVILALFLLKAVWDLFEKSQDARIAAESVQREYEELVVREAALKESLARLESPDGVESEIRQKFGVVKEGEEVVIVLPEDPTNAKQGMEKEEGWWQKFLSFFQ</sequence>
<evidence type="ECO:0000256" key="1">
    <source>
        <dbReference type="SAM" id="Phobius"/>
    </source>
</evidence>
<keyword evidence="1" id="KW-0812">Transmembrane</keyword>
<keyword evidence="1" id="KW-1133">Transmembrane helix</keyword>
<organism evidence="2 3">
    <name type="scientific">Candidatus Yonathbacteria bacterium RIFOXYD1_FULL_52_36</name>
    <dbReference type="NCBI Taxonomy" id="1802730"/>
    <lineage>
        <taxon>Bacteria</taxon>
        <taxon>Candidatus Yonathiibacteriota</taxon>
    </lineage>
</organism>
<dbReference type="InterPro" id="IPR007060">
    <property type="entry name" value="FtsL/DivIC"/>
</dbReference>
<proteinExistence type="predicted"/>
<evidence type="ECO:0008006" key="4">
    <source>
        <dbReference type="Google" id="ProtNLM"/>
    </source>
</evidence>
<gene>
    <name evidence="2" type="ORF">A2591_03480</name>
</gene>
<evidence type="ECO:0000313" key="2">
    <source>
        <dbReference type="EMBL" id="OHA86093.1"/>
    </source>
</evidence>
<dbReference type="EMBL" id="MHUZ01000009">
    <property type="protein sequence ID" value="OHA86093.1"/>
    <property type="molecule type" value="Genomic_DNA"/>
</dbReference>